<sequence>MSTTEPPISPEPDDKPNNNIEPDLVDFDEDSANRPFDPEASTLTSMRHLNPEDKLGRDSATKPVPRPGFQYLSVSDESPYHFIFTEPDSKQKYRVSRVDAWTIIDIAADLVAGANVGYYVRNTPPLYNIVANIVNREPGLPKSVSFPIIENNGMVTHATIFPPGPFLLGLRDHTQHLKFNKKKVAAPSTDPAPAPPCNRKPPRQREPRHTKTPRAESSPITSLADTNALDRLLTSSSATGTFLAHSVINYGQTLERDLRRAQQTNAPRNTSRSAPYRRAYRPRPPKARAPPSPAHKASTSRRSPSTPSKHDDTAMQVDEGKLPPPSEAP</sequence>
<dbReference type="VEuPathDB" id="FungiDB:PLEOSDRAFT_169295"/>
<dbReference type="InParanoid" id="A0A067NE09"/>
<accession>A0A067NE09</accession>
<feature type="region of interest" description="Disordered" evidence="1">
    <location>
        <begin position="260"/>
        <end position="329"/>
    </location>
</feature>
<dbReference type="OrthoDB" id="3099564at2759"/>
<feature type="compositionally biased region" description="Basic and acidic residues" evidence="1">
    <location>
        <begin position="49"/>
        <end position="60"/>
    </location>
</feature>
<feature type="compositionally biased region" description="Low complexity" evidence="1">
    <location>
        <begin position="294"/>
        <end position="307"/>
    </location>
</feature>
<feature type="compositionally biased region" description="Basic and acidic residues" evidence="1">
    <location>
        <begin position="308"/>
        <end position="321"/>
    </location>
</feature>
<evidence type="ECO:0000313" key="3">
    <source>
        <dbReference type="Proteomes" id="UP000027073"/>
    </source>
</evidence>
<dbReference type="AlphaFoldDB" id="A0A067NE09"/>
<name>A0A067NE09_PLEO1</name>
<dbReference type="HOGENOM" id="CLU_845001_0_0_1"/>
<gene>
    <name evidence="2" type="ORF">PLEOSDRAFT_169295</name>
</gene>
<dbReference type="Proteomes" id="UP000027073">
    <property type="component" value="Unassembled WGS sequence"/>
</dbReference>
<feature type="compositionally biased region" description="Polar residues" evidence="1">
    <location>
        <begin position="261"/>
        <end position="270"/>
    </location>
</feature>
<evidence type="ECO:0000313" key="2">
    <source>
        <dbReference type="EMBL" id="KDQ25210.1"/>
    </source>
</evidence>
<feature type="region of interest" description="Disordered" evidence="1">
    <location>
        <begin position="182"/>
        <end position="223"/>
    </location>
</feature>
<feature type="compositionally biased region" description="Pro residues" evidence="1">
    <location>
        <begin position="190"/>
        <end position="199"/>
    </location>
</feature>
<dbReference type="EMBL" id="KL198010">
    <property type="protein sequence ID" value="KDQ25210.1"/>
    <property type="molecule type" value="Genomic_DNA"/>
</dbReference>
<proteinExistence type="predicted"/>
<protein>
    <submittedName>
        <fullName evidence="2">Uncharacterized protein</fullName>
    </submittedName>
</protein>
<feature type="region of interest" description="Disordered" evidence="1">
    <location>
        <begin position="1"/>
        <end position="68"/>
    </location>
</feature>
<reference evidence="3" key="1">
    <citation type="journal article" date="2014" name="Proc. Natl. Acad. Sci. U.S.A.">
        <title>Extensive sampling of basidiomycete genomes demonstrates inadequacy of the white-rot/brown-rot paradigm for wood decay fungi.</title>
        <authorList>
            <person name="Riley R."/>
            <person name="Salamov A.A."/>
            <person name="Brown D.W."/>
            <person name="Nagy L.G."/>
            <person name="Floudas D."/>
            <person name="Held B.W."/>
            <person name="Levasseur A."/>
            <person name="Lombard V."/>
            <person name="Morin E."/>
            <person name="Otillar R."/>
            <person name="Lindquist E.A."/>
            <person name="Sun H."/>
            <person name="LaButti K.M."/>
            <person name="Schmutz J."/>
            <person name="Jabbour D."/>
            <person name="Luo H."/>
            <person name="Baker S.E."/>
            <person name="Pisabarro A.G."/>
            <person name="Walton J.D."/>
            <person name="Blanchette R.A."/>
            <person name="Henrissat B."/>
            <person name="Martin F."/>
            <person name="Cullen D."/>
            <person name="Hibbett D.S."/>
            <person name="Grigoriev I.V."/>
        </authorList>
    </citation>
    <scope>NUCLEOTIDE SEQUENCE [LARGE SCALE GENOMIC DNA]</scope>
    <source>
        <strain evidence="3">PC15</strain>
    </source>
</reference>
<evidence type="ECO:0000256" key="1">
    <source>
        <dbReference type="SAM" id="MobiDB-lite"/>
    </source>
</evidence>
<organism evidence="2 3">
    <name type="scientific">Pleurotus ostreatus (strain PC15)</name>
    <name type="common">Oyster mushroom</name>
    <dbReference type="NCBI Taxonomy" id="1137138"/>
    <lineage>
        <taxon>Eukaryota</taxon>
        <taxon>Fungi</taxon>
        <taxon>Dikarya</taxon>
        <taxon>Basidiomycota</taxon>
        <taxon>Agaricomycotina</taxon>
        <taxon>Agaricomycetes</taxon>
        <taxon>Agaricomycetidae</taxon>
        <taxon>Agaricales</taxon>
        <taxon>Pleurotineae</taxon>
        <taxon>Pleurotaceae</taxon>
        <taxon>Pleurotus</taxon>
    </lineage>
</organism>